<dbReference type="InterPro" id="IPR032678">
    <property type="entry name" value="tRNA-synt_1_cat_dom"/>
</dbReference>
<dbReference type="Gene3D" id="3.40.50.620">
    <property type="entry name" value="HUPs"/>
    <property type="match status" value="1"/>
</dbReference>
<evidence type="ECO:0000256" key="9">
    <source>
        <dbReference type="ARBA" id="ARBA00022840"/>
    </source>
</evidence>
<dbReference type="PANTHER" id="PTHR10890">
    <property type="entry name" value="CYSTEINYL-TRNA SYNTHETASE"/>
    <property type="match status" value="1"/>
</dbReference>
<dbReference type="SUPFAM" id="SSF52374">
    <property type="entry name" value="Nucleotidylyl transferase"/>
    <property type="match status" value="1"/>
</dbReference>
<accession>A0A523W5C0</accession>
<dbReference type="GO" id="GO:0006423">
    <property type="term" value="P:cysteinyl-tRNA aminoacylation"/>
    <property type="evidence" value="ECO:0007669"/>
    <property type="project" value="UniProtKB-UniRule"/>
</dbReference>
<evidence type="ECO:0000313" key="14">
    <source>
        <dbReference type="EMBL" id="TET62182.1"/>
    </source>
</evidence>
<dbReference type="HAMAP" id="MF_00041">
    <property type="entry name" value="Cys_tRNA_synth"/>
    <property type="match status" value="1"/>
</dbReference>
<evidence type="ECO:0000256" key="3">
    <source>
        <dbReference type="ARBA" id="ARBA00011245"/>
    </source>
</evidence>
<dbReference type="InterPro" id="IPR015273">
    <property type="entry name" value="Cys-tRNA-synt_Ia_DALR"/>
</dbReference>
<keyword evidence="10 12" id="KW-0648">Protein biosynthesis</keyword>
<dbReference type="SMART" id="SM00840">
    <property type="entry name" value="DALR_2"/>
    <property type="match status" value="1"/>
</dbReference>
<dbReference type="Pfam" id="PF01406">
    <property type="entry name" value="tRNA-synt_1e"/>
    <property type="match status" value="1"/>
</dbReference>
<evidence type="ECO:0000256" key="10">
    <source>
        <dbReference type="ARBA" id="ARBA00022917"/>
    </source>
</evidence>
<organism evidence="14 15">
    <name type="scientific">Aerophobetes bacterium</name>
    <dbReference type="NCBI Taxonomy" id="2030807"/>
    <lineage>
        <taxon>Bacteria</taxon>
        <taxon>Candidatus Aerophobota</taxon>
    </lineage>
</organism>
<evidence type="ECO:0000256" key="6">
    <source>
        <dbReference type="ARBA" id="ARBA00022723"/>
    </source>
</evidence>
<comment type="caution">
    <text evidence="14">The sequence shown here is derived from an EMBL/GenBank/DDBJ whole genome shotgun (WGS) entry which is preliminary data.</text>
</comment>
<evidence type="ECO:0000256" key="7">
    <source>
        <dbReference type="ARBA" id="ARBA00022741"/>
    </source>
</evidence>
<dbReference type="InterPro" id="IPR015803">
    <property type="entry name" value="Cys-tRNA-ligase"/>
</dbReference>
<dbReference type="EC" id="6.1.1.16" evidence="12"/>
<comment type="subcellular location">
    <subcellularLocation>
        <location evidence="1 12">Cytoplasm</location>
    </subcellularLocation>
</comment>
<comment type="subunit">
    <text evidence="3 12">Monomer.</text>
</comment>
<dbReference type="NCBIfam" id="TIGR00435">
    <property type="entry name" value="cysS"/>
    <property type="match status" value="1"/>
</dbReference>
<feature type="domain" description="Cysteinyl-tRNA synthetase class Ia DALR" evidence="13">
    <location>
        <begin position="359"/>
        <end position="427"/>
    </location>
</feature>
<comment type="cofactor">
    <cofactor evidence="12">
        <name>Zn(2+)</name>
        <dbReference type="ChEBI" id="CHEBI:29105"/>
    </cofactor>
    <text evidence="12">Binds 1 zinc ion per subunit.</text>
</comment>
<dbReference type="InterPro" id="IPR024909">
    <property type="entry name" value="Cys-tRNA/MSH_ligase"/>
</dbReference>
<dbReference type="GO" id="GO:0005829">
    <property type="term" value="C:cytosol"/>
    <property type="evidence" value="ECO:0007669"/>
    <property type="project" value="TreeGrafter"/>
</dbReference>
<dbReference type="GO" id="GO:0004817">
    <property type="term" value="F:cysteine-tRNA ligase activity"/>
    <property type="evidence" value="ECO:0007669"/>
    <property type="project" value="UniProtKB-UniRule"/>
</dbReference>
<keyword evidence="6 12" id="KW-0479">Metal-binding</keyword>
<comment type="catalytic activity">
    <reaction evidence="12">
        <text>tRNA(Cys) + L-cysteine + ATP = L-cysteinyl-tRNA(Cys) + AMP + diphosphate</text>
        <dbReference type="Rhea" id="RHEA:17773"/>
        <dbReference type="Rhea" id="RHEA-COMP:9661"/>
        <dbReference type="Rhea" id="RHEA-COMP:9679"/>
        <dbReference type="ChEBI" id="CHEBI:30616"/>
        <dbReference type="ChEBI" id="CHEBI:33019"/>
        <dbReference type="ChEBI" id="CHEBI:35235"/>
        <dbReference type="ChEBI" id="CHEBI:78442"/>
        <dbReference type="ChEBI" id="CHEBI:78517"/>
        <dbReference type="ChEBI" id="CHEBI:456215"/>
        <dbReference type="EC" id="6.1.1.16"/>
    </reaction>
</comment>
<evidence type="ECO:0000256" key="2">
    <source>
        <dbReference type="ARBA" id="ARBA00005594"/>
    </source>
</evidence>
<keyword evidence="9 12" id="KW-0067">ATP-binding</keyword>
<dbReference type="FunFam" id="3.40.50.620:FF:000009">
    <property type="entry name" value="Cysteine--tRNA ligase"/>
    <property type="match status" value="1"/>
</dbReference>
<keyword evidence="4 12" id="KW-0963">Cytoplasm</keyword>
<dbReference type="PRINTS" id="PR00983">
    <property type="entry name" value="TRNASYNTHCYS"/>
</dbReference>
<dbReference type="PANTHER" id="PTHR10890:SF3">
    <property type="entry name" value="CYSTEINE--TRNA LIGASE, CYTOPLASMIC"/>
    <property type="match status" value="1"/>
</dbReference>
<feature type="binding site" evidence="12">
    <location>
        <position position="29"/>
    </location>
    <ligand>
        <name>Zn(2+)</name>
        <dbReference type="ChEBI" id="CHEBI:29105"/>
    </ligand>
</feature>
<sequence>MALVIYNTLTGKKEEFIPLKDKEVKMYVCGVTLYDELHLGHARAAVIFDLIRRYLQYRGYRVKYITNFTDVDDKMIDRAKALGISIFELANKFIEEYTEQMKILGVRRADEYPRATECMNEIIDLIKRLEEKGFAYRRNGDVFFRIKKFPQYGALSHQNLEELDAGARLEIDERKIDAVDFALWKKEREGEPSWDSPWGKGRPGWHIECSAMAMKLLGNEIDIHGGGRDLIFPHHENEIAQSEAATSKRFARYWIHNGLLTMRTQKMAKSTGNVFNLSQALERFGSEAVRYYLLSAHYRNPLDFHENHLRKAVSSLERIGNFLERSEIADEEAMKRLPAGDEELRTEGLARYLDGMERSFTLAMDDDFNTPLVFSTIFEAVKRANLLIGSADFLGREARDALSRAGAEIGRIGKVLGLFEKPRKRELDDLGPGLMKILISHGKRELDDDVPRPGEIIEILISHRNSLRAKNDWKLADEIRKKLSALGIELEDTRTRTVWRLKEQSSSARGR</sequence>
<evidence type="ECO:0000259" key="13">
    <source>
        <dbReference type="SMART" id="SM00840"/>
    </source>
</evidence>
<keyword evidence="5 12" id="KW-0436">Ligase</keyword>
<name>A0A523W5C0_UNCAE</name>
<keyword evidence="8 12" id="KW-0862">Zinc</keyword>
<feature type="short sequence motif" description="'KMSKS' region" evidence="12">
    <location>
        <begin position="266"/>
        <end position="270"/>
    </location>
</feature>
<gene>
    <name evidence="12" type="primary">cysS</name>
    <name evidence="14" type="ORF">E3J48_04640</name>
</gene>
<evidence type="ECO:0000313" key="15">
    <source>
        <dbReference type="Proteomes" id="UP000319130"/>
    </source>
</evidence>
<dbReference type="GO" id="GO:0008270">
    <property type="term" value="F:zinc ion binding"/>
    <property type="evidence" value="ECO:0007669"/>
    <property type="project" value="UniProtKB-UniRule"/>
</dbReference>
<feature type="binding site" evidence="12">
    <location>
        <position position="269"/>
    </location>
    <ligand>
        <name>ATP</name>
        <dbReference type="ChEBI" id="CHEBI:30616"/>
    </ligand>
</feature>
<dbReference type="InterPro" id="IPR009080">
    <property type="entry name" value="tRNAsynth_Ia_anticodon-bd"/>
</dbReference>
<dbReference type="AlphaFoldDB" id="A0A523W5C0"/>
<dbReference type="InterPro" id="IPR014729">
    <property type="entry name" value="Rossmann-like_a/b/a_fold"/>
</dbReference>
<protein>
    <recommendedName>
        <fullName evidence="12">Cysteine--tRNA ligase</fullName>
        <ecNumber evidence="12">6.1.1.16</ecNumber>
    </recommendedName>
    <alternativeName>
        <fullName evidence="12">Cysteinyl-tRNA synthetase</fullName>
        <shortName evidence="12">CysRS</shortName>
    </alternativeName>
</protein>
<keyword evidence="7 12" id="KW-0547">Nucleotide-binding</keyword>
<dbReference type="SUPFAM" id="SSF47323">
    <property type="entry name" value="Anticodon-binding domain of a subclass of class I aminoacyl-tRNA synthetases"/>
    <property type="match status" value="1"/>
</dbReference>
<evidence type="ECO:0000256" key="1">
    <source>
        <dbReference type="ARBA" id="ARBA00004496"/>
    </source>
</evidence>
<dbReference type="CDD" id="cd00672">
    <property type="entry name" value="CysRS_core"/>
    <property type="match status" value="1"/>
</dbReference>
<evidence type="ECO:0000256" key="8">
    <source>
        <dbReference type="ARBA" id="ARBA00022833"/>
    </source>
</evidence>
<feature type="binding site" evidence="12">
    <location>
        <position position="234"/>
    </location>
    <ligand>
        <name>Zn(2+)</name>
        <dbReference type="ChEBI" id="CHEBI:29105"/>
    </ligand>
</feature>
<feature type="short sequence motif" description="'HIGH' region" evidence="12">
    <location>
        <begin position="31"/>
        <end position="41"/>
    </location>
</feature>
<dbReference type="GO" id="GO:0005524">
    <property type="term" value="F:ATP binding"/>
    <property type="evidence" value="ECO:0007669"/>
    <property type="project" value="UniProtKB-UniRule"/>
</dbReference>
<feature type="binding site" evidence="12">
    <location>
        <position position="209"/>
    </location>
    <ligand>
        <name>Zn(2+)</name>
        <dbReference type="ChEBI" id="CHEBI:29105"/>
    </ligand>
</feature>
<evidence type="ECO:0000256" key="5">
    <source>
        <dbReference type="ARBA" id="ARBA00022598"/>
    </source>
</evidence>
<dbReference type="Gene3D" id="1.20.120.1910">
    <property type="entry name" value="Cysteine-tRNA ligase, C-terminal anti-codon recognition domain"/>
    <property type="match status" value="1"/>
</dbReference>
<dbReference type="Proteomes" id="UP000319130">
    <property type="component" value="Unassembled WGS sequence"/>
</dbReference>
<comment type="similarity">
    <text evidence="2 12">Belongs to the class-I aminoacyl-tRNA synthetase family.</text>
</comment>
<keyword evidence="11 12" id="KW-0030">Aminoacyl-tRNA synthetase</keyword>
<dbReference type="EMBL" id="SOIZ01000202">
    <property type="protein sequence ID" value="TET62182.1"/>
    <property type="molecule type" value="Genomic_DNA"/>
</dbReference>
<evidence type="ECO:0000256" key="12">
    <source>
        <dbReference type="HAMAP-Rule" id="MF_00041"/>
    </source>
</evidence>
<dbReference type="Pfam" id="PF09190">
    <property type="entry name" value="DALR_2"/>
    <property type="match status" value="1"/>
</dbReference>
<reference evidence="14 15" key="1">
    <citation type="submission" date="2019-03" db="EMBL/GenBank/DDBJ databases">
        <title>Metabolic potential of uncultured bacteria and archaea associated with petroleum seepage in deep-sea sediments.</title>
        <authorList>
            <person name="Dong X."/>
            <person name="Hubert C."/>
        </authorList>
    </citation>
    <scope>NUCLEOTIDE SEQUENCE [LARGE SCALE GENOMIC DNA]</scope>
    <source>
        <strain evidence="14">E29_bin52</strain>
    </source>
</reference>
<evidence type="ECO:0000256" key="4">
    <source>
        <dbReference type="ARBA" id="ARBA00022490"/>
    </source>
</evidence>
<evidence type="ECO:0000256" key="11">
    <source>
        <dbReference type="ARBA" id="ARBA00023146"/>
    </source>
</evidence>
<proteinExistence type="inferred from homology"/>
<feature type="binding site" evidence="12">
    <location>
        <position position="238"/>
    </location>
    <ligand>
        <name>Zn(2+)</name>
        <dbReference type="ChEBI" id="CHEBI:29105"/>
    </ligand>
</feature>